<name>A0A699ZZF6_HAELA</name>
<reference evidence="1 2" key="1">
    <citation type="submission" date="2020-02" db="EMBL/GenBank/DDBJ databases">
        <title>Draft genome sequence of Haematococcus lacustris strain NIES-144.</title>
        <authorList>
            <person name="Morimoto D."/>
            <person name="Nakagawa S."/>
            <person name="Yoshida T."/>
            <person name="Sawayama S."/>
        </authorList>
    </citation>
    <scope>NUCLEOTIDE SEQUENCE [LARGE SCALE GENOMIC DNA]</scope>
    <source>
        <strain evidence="1 2">NIES-144</strain>
    </source>
</reference>
<organism evidence="1 2">
    <name type="scientific">Haematococcus lacustris</name>
    <name type="common">Green alga</name>
    <name type="synonym">Haematococcus pluvialis</name>
    <dbReference type="NCBI Taxonomy" id="44745"/>
    <lineage>
        <taxon>Eukaryota</taxon>
        <taxon>Viridiplantae</taxon>
        <taxon>Chlorophyta</taxon>
        <taxon>core chlorophytes</taxon>
        <taxon>Chlorophyceae</taxon>
        <taxon>CS clade</taxon>
        <taxon>Chlamydomonadales</taxon>
        <taxon>Haematococcaceae</taxon>
        <taxon>Haematococcus</taxon>
    </lineage>
</organism>
<dbReference type="Proteomes" id="UP000485058">
    <property type="component" value="Unassembled WGS sequence"/>
</dbReference>
<comment type="caution">
    <text evidence="1">The sequence shown here is derived from an EMBL/GenBank/DDBJ whole genome shotgun (WGS) entry which is preliminary data.</text>
</comment>
<sequence length="90" mass="9954">MPSLSLCPVGSVALVCFGTRGMSSKRAVRRGWEVGDRWQLLRAPHLAGWQQRLCVEHQEHACTARCLEGGWRIPTTLSTTIEATTGCCRN</sequence>
<gene>
    <name evidence="1" type="ORF">HaLaN_21928</name>
</gene>
<evidence type="ECO:0000313" key="2">
    <source>
        <dbReference type="Proteomes" id="UP000485058"/>
    </source>
</evidence>
<accession>A0A699ZZF6</accession>
<evidence type="ECO:0000313" key="1">
    <source>
        <dbReference type="EMBL" id="GFH24184.1"/>
    </source>
</evidence>
<proteinExistence type="predicted"/>
<dbReference type="EMBL" id="BLLF01002467">
    <property type="protein sequence ID" value="GFH24184.1"/>
    <property type="molecule type" value="Genomic_DNA"/>
</dbReference>
<dbReference type="AlphaFoldDB" id="A0A699ZZF6"/>
<keyword evidence="2" id="KW-1185">Reference proteome</keyword>
<protein>
    <submittedName>
        <fullName evidence="1">Uncharacterized protein</fullName>
    </submittedName>
</protein>